<comment type="caution">
    <text evidence="2">The sequence shown here is derived from an EMBL/GenBank/DDBJ whole genome shotgun (WGS) entry which is preliminary data.</text>
</comment>
<proteinExistence type="predicted"/>
<keyword evidence="1" id="KW-0472">Membrane</keyword>
<dbReference type="Pfam" id="PF22564">
    <property type="entry name" value="HAAS"/>
    <property type="match status" value="1"/>
</dbReference>
<keyword evidence="3" id="KW-1185">Reference proteome</keyword>
<name>A0ABW2KMG4_9ACTN</name>
<feature type="transmembrane region" description="Helical" evidence="1">
    <location>
        <begin position="133"/>
        <end position="155"/>
    </location>
</feature>
<organism evidence="2 3">
    <name type="scientific">Marinactinospora rubrisoli</name>
    <dbReference type="NCBI Taxonomy" id="2715399"/>
    <lineage>
        <taxon>Bacteria</taxon>
        <taxon>Bacillati</taxon>
        <taxon>Actinomycetota</taxon>
        <taxon>Actinomycetes</taxon>
        <taxon>Streptosporangiales</taxon>
        <taxon>Nocardiopsidaceae</taxon>
        <taxon>Marinactinospora</taxon>
    </lineage>
</organism>
<reference evidence="3" key="1">
    <citation type="journal article" date="2019" name="Int. J. Syst. Evol. Microbiol.">
        <title>The Global Catalogue of Microorganisms (GCM) 10K type strain sequencing project: providing services to taxonomists for standard genome sequencing and annotation.</title>
        <authorList>
            <consortium name="The Broad Institute Genomics Platform"/>
            <consortium name="The Broad Institute Genome Sequencing Center for Infectious Disease"/>
            <person name="Wu L."/>
            <person name="Ma J."/>
        </authorList>
    </citation>
    <scope>NUCLEOTIDE SEQUENCE [LARGE SCALE GENOMIC DNA]</scope>
    <source>
        <strain evidence="3">CGMCC 4.7382</strain>
    </source>
</reference>
<evidence type="ECO:0000256" key="1">
    <source>
        <dbReference type="SAM" id="Phobius"/>
    </source>
</evidence>
<dbReference type="RefSeq" id="WP_379873880.1">
    <property type="nucleotide sequence ID" value="NZ_JBHTBH010000017.1"/>
</dbReference>
<keyword evidence="1" id="KW-1133">Transmembrane helix</keyword>
<dbReference type="EMBL" id="JBHTBH010000017">
    <property type="protein sequence ID" value="MFC7331192.1"/>
    <property type="molecule type" value="Genomic_DNA"/>
</dbReference>
<evidence type="ECO:0008006" key="4">
    <source>
        <dbReference type="Google" id="ProtNLM"/>
    </source>
</evidence>
<feature type="transmembrane region" description="Helical" evidence="1">
    <location>
        <begin position="96"/>
        <end position="121"/>
    </location>
</feature>
<evidence type="ECO:0000313" key="2">
    <source>
        <dbReference type="EMBL" id="MFC7331192.1"/>
    </source>
</evidence>
<evidence type="ECO:0000313" key="3">
    <source>
        <dbReference type="Proteomes" id="UP001596540"/>
    </source>
</evidence>
<sequence>MSTRLDTPRSNRMAETDPPLVRRYLQRLRRASSDLPAGTRNELLDNVQAHITETTAGADEAGVRTALDELGTPEDVAAAARVETRPRSSGDRFYDIATVFILFAGGFVVPVLGWIVGVVMLWNGPRWTRAQKVIGTVTWPVTMAIPVGAALVPLLDGWSTPLFGPVLPVLLVLAAVALVAVFVHLLLAAARART</sequence>
<feature type="transmembrane region" description="Helical" evidence="1">
    <location>
        <begin position="167"/>
        <end position="190"/>
    </location>
</feature>
<dbReference type="Proteomes" id="UP001596540">
    <property type="component" value="Unassembled WGS sequence"/>
</dbReference>
<keyword evidence="1" id="KW-0812">Transmembrane</keyword>
<gene>
    <name evidence="2" type="ORF">ACFQRF_25975</name>
</gene>
<accession>A0ABW2KMG4</accession>
<protein>
    <recommendedName>
        <fullName evidence="4">DUF1700 domain-containing protein</fullName>
    </recommendedName>
</protein>